<protein>
    <submittedName>
        <fullName evidence="4">Uncharacterized protein</fullName>
    </submittedName>
</protein>
<dbReference type="eggNOG" id="COG0045">
    <property type="taxonomic scope" value="Bacteria"/>
</dbReference>
<evidence type="ECO:0000313" key="4">
    <source>
        <dbReference type="EMBL" id="AQZ53894.1"/>
    </source>
</evidence>
<dbReference type="SUPFAM" id="SSF56059">
    <property type="entry name" value="Glutathione synthetase ATP-binding domain-like"/>
    <property type="match status" value="1"/>
</dbReference>
<name>A0A1U9Z883_9HYPH</name>
<reference evidence="4 5" key="1">
    <citation type="submission" date="2017-03" db="EMBL/GenBank/DDBJ databases">
        <title>Foreign affairs: Plasmid Transfer between Roseobacters and Rhizobia.</title>
        <authorList>
            <person name="Bartling P."/>
            <person name="Bunk B."/>
            <person name="Overmann J."/>
            <person name="Brinkmann H."/>
            <person name="Petersen J."/>
        </authorList>
    </citation>
    <scope>NUCLEOTIDE SEQUENCE [LARGE SCALE GENOMIC DNA]</scope>
    <source>
        <strain evidence="4 5">MACL11</strain>
        <plasmid evidence="5">Plasmid pmm593</plasmid>
    </source>
</reference>
<geneLocation type="plasmid" evidence="5">
    <name>pmm593</name>
</geneLocation>
<dbReference type="InterPro" id="IPR051538">
    <property type="entry name" value="Acyl-CoA_Synth/Transferase"/>
</dbReference>
<sequence>MIGAVAKAAPDARIDGVILQHMVPEGLEIVIGARIDPAFGPLVLVGLGGVLVELMADSVTAPAPVSQSQALDMLSKLRAAPLLDGFRNMPPVDRDALARIIVRVSEFATDHADKIAELDINPVICHGSNTVAADALIVLKRT</sequence>
<evidence type="ECO:0000256" key="1">
    <source>
        <dbReference type="ARBA" id="ARBA00022598"/>
    </source>
</evidence>
<evidence type="ECO:0000313" key="5">
    <source>
        <dbReference type="Proteomes" id="UP000191135"/>
    </source>
</evidence>
<organism evidence="4 5">
    <name type="scientific">Martelella mediterranea DSM 17316</name>
    <dbReference type="NCBI Taxonomy" id="1122214"/>
    <lineage>
        <taxon>Bacteria</taxon>
        <taxon>Pseudomonadati</taxon>
        <taxon>Pseudomonadota</taxon>
        <taxon>Alphaproteobacteria</taxon>
        <taxon>Hyphomicrobiales</taxon>
        <taxon>Aurantimonadaceae</taxon>
        <taxon>Martelella</taxon>
    </lineage>
</organism>
<keyword evidence="4" id="KW-0614">Plasmid</keyword>
<dbReference type="AlphaFoldDB" id="A0A1U9Z883"/>
<gene>
    <name evidence="4" type="ORF">Mame_04602</name>
</gene>
<dbReference type="KEGG" id="mmed:Mame_04602"/>
<keyword evidence="1" id="KW-0436">Ligase</keyword>
<dbReference type="Proteomes" id="UP000191135">
    <property type="component" value="Plasmid pMM593"/>
</dbReference>
<evidence type="ECO:0000256" key="3">
    <source>
        <dbReference type="ARBA" id="ARBA00022840"/>
    </source>
</evidence>
<keyword evidence="5" id="KW-1185">Reference proteome</keyword>
<evidence type="ECO:0000256" key="2">
    <source>
        <dbReference type="ARBA" id="ARBA00022741"/>
    </source>
</evidence>
<dbReference type="PANTHER" id="PTHR43334:SF1">
    <property type="entry name" value="3-HYDROXYPROPIONATE--COA LIGASE [ADP-FORMING]"/>
    <property type="match status" value="1"/>
</dbReference>
<keyword evidence="2" id="KW-0547">Nucleotide-binding</keyword>
<keyword evidence="3" id="KW-0067">ATP-binding</keyword>
<dbReference type="GO" id="GO:0016874">
    <property type="term" value="F:ligase activity"/>
    <property type="evidence" value="ECO:0007669"/>
    <property type="project" value="UniProtKB-KW"/>
</dbReference>
<dbReference type="Gene3D" id="3.30.470.20">
    <property type="entry name" value="ATP-grasp fold, B domain"/>
    <property type="match status" value="1"/>
</dbReference>
<dbReference type="PANTHER" id="PTHR43334">
    <property type="entry name" value="ACETATE--COA LIGASE [ADP-FORMING]"/>
    <property type="match status" value="1"/>
</dbReference>
<accession>A0A1U9Z883</accession>
<dbReference type="EMBL" id="CP020331">
    <property type="protein sequence ID" value="AQZ53894.1"/>
    <property type="molecule type" value="Genomic_DNA"/>
</dbReference>
<dbReference type="Pfam" id="PF13549">
    <property type="entry name" value="ATP-grasp_5"/>
    <property type="match status" value="1"/>
</dbReference>
<proteinExistence type="predicted"/>
<dbReference type="GO" id="GO:0005524">
    <property type="term" value="F:ATP binding"/>
    <property type="evidence" value="ECO:0007669"/>
    <property type="project" value="UniProtKB-KW"/>
</dbReference>